<evidence type="ECO:0000313" key="10">
    <source>
        <dbReference type="Proteomes" id="UP000525078"/>
    </source>
</evidence>
<evidence type="ECO:0000256" key="5">
    <source>
        <dbReference type="ARBA" id="ARBA00022833"/>
    </source>
</evidence>
<keyword evidence="5" id="KW-0862">Zinc</keyword>
<organism evidence="8 10">
    <name type="scientific">Cannabis sativa</name>
    <name type="common">Hemp</name>
    <name type="synonym">Marijuana</name>
    <dbReference type="NCBI Taxonomy" id="3483"/>
    <lineage>
        <taxon>Eukaryota</taxon>
        <taxon>Viridiplantae</taxon>
        <taxon>Streptophyta</taxon>
        <taxon>Embryophyta</taxon>
        <taxon>Tracheophyta</taxon>
        <taxon>Spermatophyta</taxon>
        <taxon>Magnoliopsida</taxon>
        <taxon>eudicotyledons</taxon>
        <taxon>Gunneridae</taxon>
        <taxon>Pentapetalae</taxon>
        <taxon>rosids</taxon>
        <taxon>fabids</taxon>
        <taxon>Rosales</taxon>
        <taxon>Cannabaceae</taxon>
        <taxon>Cannabis</taxon>
    </lineage>
</organism>
<reference evidence="9" key="3">
    <citation type="submission" date="2021-03" db="UniProtKB">
        <authorList>
            <consortium name="EnsemblPlants"/>
        </authorList>
    </citation>
    <scope>IDENTIFICATION</scope>
</reference>
<dbReference type="Proteomes" id="UP000596661">
    <property type="component" value="Chromosome 2"/>
</dbReference>
<evidence type="ECO:0000256" key="3">
    <source>
        <dbReference type="ARBA" id="ARBA00022723"/>
    </source>
</evidence>
<evidence type="ECO:0000256" key="1">
    <source>
        <dbReference type="ARBA" id="ARBA00000900"/>
    </source>
</evidence>
<accession>A0A803Q7Q6</accession>
<dbReference type="OMA" id="PLCRCHI"/>
<dbReference type="PROSITE" id="PS50089">
    <property type="entry name" value="ZF_RING_2"/>
    <property type="match status" value="1"/>
</dbReference>
<reference evidence="9 11" key="1">
    <citation type="submission" date="2018-11" db="EMBL/GenBank/DDBJ databases">
        <authorList>
            <person name="Grassa J C."/>
        </authorList>
    </citation>
    <scope>NUCLEOTIDE SEQUENCE [LARGE SCALE GENOMIC DNA]</scope>
</reference>
<dbReference type="GO" id="GO:0061630">
    <property type="term" value="F:ubiquitin protein ligase activity"/>
    <property type="evidence" value="ECO:0007669"/>
    <property type="project" value="UniProtKB-EC"/>
</dbReference>
<dbReference type="EnsemblPlants" id="evm.model.08.1135">
    <property type="protein sequence ID" value="cds.evm.model.08.1135"/>
    <property type="gene ID" value="evm.TU.08.1135"/>
</dbReference>
<keyword evidence="4 6" id="KW-0863">Zinc-finger</keyword>
<evidence type="ECO:0000256" key="2">
    <source>
        <dbReference type="ARBA" id="ARBA00012483"/>
    </source>
</evidence>
<evidence type="ECO:0000313" key="9">
    <source>
        <dbReference type="EnsemblPlants" id="cds.evm.model.08.1135"/>
    </source>
</evidence>
<dbReference type="GO" id="GO:0008270">
    <property type="term" value="F:zinc ion binding"/>
    <property type="evidence" value="ECO:0007669"/>
    <property type="project" value="UniProtKB-KW"/>
</dbReference>
<dbReference type="SMART" id="SM00184">
    <property type="entry name" value="RING"/>
    <property type="match status" value="1"/>
</dbReference>
<evidence type="ECO:0000256" key="4">
    <source>
        <dbReference type="ARBA" id="ARBA00022771"/>
    </source>
</evidence>
<dbReference type="EnsemblPlants" id="novel_model_762_5bd9a17a">
    <property type="protein sequence ID" value="cds.novel_model_762_5bd9a17a"/>
    <property type="gene ID" value="novel_gene_424_5bd9a17a"/>
</dbReference>
<dbReference type="Pfam" id="PF13639">
    <property type="entry name" value="zf-RING_2"/>
    <property type="match status" value="1"/>
</dbReference>
<gene>
    <name evidence="8" type="ORF">F8388_002980</name>
</gene>
<dbReference type="InterPro" id="IPR001841">
    <property type="entry name" value="Znf_RING"/>
</dbReference>
<dbReference type="SUPFAM" id="SSF57850">
    <property type="entry name" value="RING/U-box"/>
    <property type="match status" value="1"/>
</dbReference>
<evidence type="ECO:0000313" key="8">
    <source>
        <dbReference type="EMBL" id="KAF4390038.1"/>
    </source>
</evidence>
<evidence type="ECO:0000256" key="6">
    <source>
        <dbReference type="PROSITE-ProRule" id="PRU00175"/>
    </source>
</evidence>
<reference evidence="8 10" key="2">
    <citation type="journal article" date="2020" name="bioRxiv">
        <title>Sequence and annotation of 42 cannabis genomes reveals extensive copy number variation in cannabinoid synthesis and pathogen resistance genes.</title>
        <authorList>
            <person name="Mckernan K.J."/>
            <person name="Helbert Y."/>
            <person name="Kane L.T."/>
            <person name="Ebling H."/>
            <person name="Zhang L."/>
            <person name="Liu B."/>
            <person name="Eaton Z."/>
            <person name="Mclaughlin S."/>
            <person name="Kingan S."/>
            <person name="Baybayan P."/>
            <person name="Concepcion G."/>
            <person name="Jordan M."/>
            <person name="Riva A."/>
            <person name="Barbazuk W."/>
            <person name="Harkins T."/>
        </authorList>
    </citation>
    <scope>NUCLEOTIDE SEQUENCE [LARGE SCALE GENOMIC DNA]</scope>
    <source>
        <strain evidence="10">cv. Jamaican Lion 4</strain>
        <strain evidence="8">Mother</strain>
        <tissue evidence="8">Leaf</tissue>
    </source>
</reference>
<dbReference type="EMBL" id="UZAU01000144">
    <property type="status" value="NOT_ANNOTATED_CDS"/>
    <property type="molecule type" value="Genomic_DNA"/>
</dbReference>
<dbReference type="InterPro" id="IPR013083">
    <property type="entry name" value="Znf_RING/FYVE/PHD"/>
</dbReference>
<sequence>MAFIATNYPVDMMSFDLDEALTMPPQDNSNRWIATSNTSVVEMSTVDVATTATDVCSVCMECFRSGQGGKQVPCGHVFHQACIAEWSLRHNSCPLCRSKLFHHHHQN</sequence>
<dbReference type="Gene3D" id="3.30.40.10">
    <property type="entry name" value="Zinc/RING finger domain, C3HC4 (zinc finger)"/>
    <property type="match status" value="1"/>
</dbReference>
<dbReference type="Proteomes" id="UP000596661">
    <property type="component" value="Chromosome 8"/>
</dbReference>
<dbReference type="PANTHER" id="PTHR15710:SF74">
    <property type="entry name" value="RING-TYPE E3 UBIQUITIN TRANSFERASE-RELATED"/>
    <property type="match status" value="1"/>
</dbReference>
<proteinExistence type="predicted"/>
<dbReference type="AlphaFoldDB" id="A0A7J6H5R6"/>
<dbReference type="Gramene" id="evm.model.08.1135">
    <property type="protein sequence ID" value="cds.evm.model.08.1135"/>
    <property type="gene ID" value="evm.TU.08.1135"/>
</dbReference>
<accession>A0A803RBV2</accession>
<accession>A0A7J6H5R6</accession>
<dbReference type="OrthoDB" id="21204at2759"/>
<dbReference type="EMBL" id="UZAU01000700">
    <property type="status" value="NOT_ANNOTATED_CDS"/>
    <property type="molecule type" value="Genomic_DNA"/>
</dbReference>
<dbReference type="Gramene" id="novel_model_762_5bd9a17a">
    <property type="protein sequence ID" value="cds.novel_model_762_5bd9a17a"/>
    <property type="gene ID" value="novel_gene_424_5bd9a17a"/>
</dbReference>
<evidence type="ECO:0000313" key="11">
    <source>
        <dbReference type="Proteomes" id="UP000596661"/>
    </source>
</evidence>
<dbReference type="EMBL" id="JAATIP010000030">
    <property type="protein sequence ID" value="KAF4390038.1"/>
    <property type="molecule type" value="Genomic_DNA"/>
</dbReference>
<name>A0A7J6H5R6_CANSA</name>
<dbReference type="PANTHER" id="PTHR15710">
    <property type="entry name" value="E3 UBIQUITIN-PROTEIN LIGASE PRAJA"/>
    <property type="match status" value="1"/>
</dbReference>
<comment type="catalytic activity">
    <reaction evidence="1">
        <text>S-ubiquitinyl-[E2 ubiquitin-conjugating enzyme]-L-cysteine + [acceptor protein]-L-lysine = [E2 ubiquitin-conjugating enzyme]-L-cysteine + N(6)-ubiquitinyl-[acceptor protein]-L-lysine.</text>
        <dbReference type="EC" id="2.3.2.27"/>
    </reaction>
</comment>
<protein>
    <recommendedName>
        <fullName evidence="2">RING-type E3 ubiquitin transferase</fullName>
        <ecNumber evidence="2">2.3.2.27</ecNumber>
    </recommendedName>
</protein>
<dbReference type="Proteomes" id="UP000525078">
    <property type="component" value="Unassembled WGS sequence"/>
</dbReference>
<evidence type="ECO:0000259" key="7">
    <source>
        <dbReference type="PROSITE" id="PS50089"/>
    </source>
</evidence>
<dbReference type="EC" id="2.3.2.27" evidence="2"/>
<keyword evidence="11" id="KW-1185">Reference proteome</keyword>
<feature type="domain" description="RING-type" evidence="7">
    <location>
        <begin position="56"/>
        <end position="97"/>
    </location>
</feature>
<keyword evidence="3" id="KW-0479">Metal-binding</keyword>